<dbReference type="InterPro" id="IPR016102">
    <property type="entry name" value="Succinyl-CoA_synth-like"/>
</dbReference>
<dbReference type="AlphaFoldDB" id="A0A5Q0M8D6"/>
<proteinExistence type="inferred from homology"/>
<dbReference type="Pfam" id="PF13607">
    <property type="entry name" value="Succ_CoA_lig"/>
    <property type="match status" value="1"/>
</dbReference>
<comment type="similarity">
    <text evidence="1">In the N-terminal section; belongs to the acetate CoA ligase alpha subunit family.</text>
</comment>
<dbReference type="InterPro" id="IPR032875">
    <property type="entry name" value="Succ_CoA_lig_flav_dom"/>
</dbReference>
<dbReference type="RefSeq" id="WP_153283725.1">
    <property type="nucleotide sequence ID" value="NZ_CP045644.1"/>
</dbReference>
<dbReference type="SUPFAM" id="SSF51735">
    <property type="entry name" value="NAD(P)-binding Rossmann-fold domains"/>
    <property type="match status" value="1"/>
</dbReference>
<dbReference type="GO" id="GO:0005524">
    <property type="term" value="F:ATP binding"/>
    <property type="evidence" value="ECO:0007669"/>
    <property type="project" value="UniProtKB-UniRule"/>
</dbReference>
<dbReference type="SUPFAM" id="SSF56059">
    <property type="entry name" value="Glutathione synthetase ATP-binding domain-like"/>
    <property type="match status" value="1"/>
</dbReference>
<protein>
    <submittedName>
        <fullName evidence="4">CoA-binding protein</fullName>
    </submittedName>
</protein>
<dbReference type="InterPro" id="IPR003781">
    <property type="entry name" value="CoA-bd"/>
</dbReference>
<accession>A0A5Q0M8D6</accession>
<dbReference type="GO" id="GO:0046872">
    <property type="term" value="F:metal ion binding"/>
    <property type="evidence" value="ECO:0007669"/>
    <property type="project" value="InterPro"/>
</dbReference>
<dbReference type="PANTHER" id="PTHR42793">
    <property type="entry name" value="COA BINDING DOMAIN CONTAINING PROTEIN"/>
    <property type="match status" value="1"/>
</dbReference>
<feature type="domain" description="ATP-grasp" evidence="3">
    <location>
        <begin position="488"/>
        <end position="539"/>
    </location>
</feature>
<dbReference type="Gene3D" id="3.40.50.720">
    <property type="entry name" value="NAD(P)-binding Rossmann-like Domain"/>
    <property type="match status" value="1"/>
</dbReference>
<keyword evidence="2" id="KW-0547">Nucleotide-binding</keyword>
<evidence type="ECO:0000313" key="4">
    <source>
        <dbReference type="EMBL" id="QFZ85107.1"/>
    </source>
</evidence>
<keyword evidence="2" id="KW-0067">ATP-binding</keyword>
<dbReference type="FunFam" id="3.30.1490.20:FF:000020">
    <property type="entry name" value="Protein lysine acetyltransferase"/>
    <property type="match status" value="1"/>
</dbReference>
<dbReference type="Pfam" id="PF13380">
    <property type="entry name" value="CoA_binding_2"/>
    <property type="match status" value="1"/>
</dbReference>
<dbReference type="PANTHER" id="PTHR42793:SF1">
    <property type="entry name" value="PEPTIDYL-LYSINE N-ACETYLTRANSFERASE PATZ"/>
    <property type="match status" value="1"/>
</dbReference>
<dbReference type="EMBL" id="CP045644">
    <property type="protein sequence ID" value="QFZ85107.1"/>
    <property type="molecule type" value="Genomic_DNA"/>
</dbReference>
<dbReference type="PROSITE" id="PS50975">
    <property type="entry name" value="ATP_GRASP"/>
    <property type="match status" value="1"/>
</dbReference>
<evidence type="ECO:0000256" key="1">
    <source>
        <dbReference type="ARBA" id="ARBA00060888"/>
    </source>
</evidence>
<dbReference type="SMART" id="SM00881">
    <property type="entry name" value="CoA_binding"/>
    <property type="match status" value="1"/>
</dbReference>
<dbReference type="Proteomes" id="UP000326780">
    <property type="component" value="Chromosome"/>
</dbReference>
<evidence type="ECO:0000313" key="5">
    <source>
        <dbReference type="Proteomes" id="UP000326780"/>
    </source>
</evidence>
<organism evidence="4 5">
    <name type="scientific">Variovorax paradoxus</name>
    <dbReference type="NCBI Taxonomy" id="34073"/>
    <lineage>
        <taxon>Bacteria</taxon>
        <taxon>Pseudomonadati</taxon>
        <taxon>Pseudomonadota</taxon>
        <taxon>Betaproteobacteria</taxon>
        <taxon>Burkholderiales</taxon>
        <taxon>Comamonadaceae</taxon>
        <taxon>Variovorax</taxon>
    </lineage>
</organism>
<dbReference type="InterPro" id="IPR013815">
    <property type="entry name" value="ATP_grasp_subdomain_1"/>
</dbReference>
<dbReference type="Gene3D" id="3.40.50.261">
    <property type="entry name" value="Succinyl-CoA synthetase domains"/>
    <property type="match status" value="2"/>
</dbReference>
<dbReference type="InterPro" id="IPR011761">
    <property type="entry name" value="ATP-grasp"/>
</dbReference>
<evidence type="ECO:0000259" key="3">
    <source>
        <dbReference type="PROSITE" id="PS50975"/>
    </source>
</evidence>
<name>A0A5Q0M8D6_VARPD</name>
<gene>
    <name evidence="4" type="ORF">GFK26_21280</name>
</gene>
<dbReference type="SUPFAM" id="SSF52210">
    <property type="entry name" value="Succinyl-CoA synthetase domains"/>
    <property type="match status" value="2"/>
</dbReference>
<evidence type="ECO:0000256" key="2">
    <source>
        <dbReference type="PROSITE-ProRule" id="PRU00409"/>
    </source>
</evidence>
<reference evidence="4 5" key="1">
    <citation type="submission" date="2019-10" db="EMBL/GenBank/DDBJ databases">
        <title>Complete genome sequence of Variovorax paradoxus 5C-2.</title>
        <authorList>
            <person name="Gogoleva N.E."/>
            <person name="Balkin A.S."/>
        </authorList>
    </citation>
    <scope>NUCLEOTIDE SEQUENCE [LARGE SCALE GENOMIC DNA]</scope>
    <source>
        <strain evidence="4 5">5C-2</strain>
    </source>
</reference>
<sequence>MTTVNVDRLLSPRSVVVVGASARPESPGARVFAGLKRLDFAGAIHLVNPTRAELDGHPCVASISAIPQEVDLAVLCVPKDAVQASLEACIERKVGAAVVFAAGYAEQDEGGAQEQRRLEDTARAAGIALLGPNCLGFANLRARAPITMVNIAKPASDAPGVAIVAQSGAFMSSLYATMSLKGTPVSSIISVGNQAVLGVEDFLARFIDDDGTCVMAVFAERLREPKRFLELAARAREKHKPIVMMHTGRSSKARDAAASHTGALAGDDAIMRALVAHESVILVDSIDELADVAALAAAFPEAPTKGVGVVTNSGALRGITFDFCESAGLDVPVLDAATVEKMASRLPAYAVAENPIDVTVQAIAEPDLIGAGARALLDDPNIGSAVLAVHAGKEAAEYARLAGPMLAGSRKPVAYSLLGEGAPLSPELAAALRENGIPLFRSVERALGAVAKLTGYGRSRLRSPRAASPSAPVPVFAGAGTLTEHDSKNWLRQLGIAVPKGALAKTVSDATRIAKDIGYPVVLKAQASGLAHKSDAGGVILNIADEVALLRAWDELHANVRRARDGLALDGVLVESMARKGIELVIGIKRDPDWGPVMLLGLGGIWIEILKDVRLMPLDFTEAAIVEELTRLRASGVLQGARGNRPADLRAVARIAATLGQAVLATPQVKEVDLNPVIVYPEGEGAVALDALIVA</sequence>
<dbReference type="Gene3D" id="3.30.1490.20">
    <property type="entry name" value="ATP-grasp fold, A domain"/>
    <property type="match status" value="1"/>
</dbReference>
<dbReference type="InterPro" id="IPR036291">
    <property type="entry name" value="NAD(P)-bd_dom_sf"/>
</dbReference>
<dbReference type="Gene3D" id="3.30.470.20">
    <property type="entry name" value="ATP-grasp fold, B domain"/>
    <property type="match status" value="1"/>
</dbReference>
<dbReference type="Pfam" id="PF13549">
    <property type="entry name" value="ATP-grasp_5"/>
    <property type="match status" value="1"/>
</dbReference>